<dbReference type="GO" id="GO:1901605">
    <property type="term" value="P:alpha-amino acid metabolic process"/>
    <property type="evidence" value="ECO:0007669"/>
    <property type="project" value="UniProtKB-ARBA"/>
</dbReference>
<sequence>MANAIFNQESPIQKHKWNGIEFYLKREDLLAPVGGNKVRRFHPIFNSGTKPKKVIALSDPGSHTFMVAANYLEDHQQAVFFERNIPLTAYAKENRKRYLTYPNITVIRQPFWKLWFLWLWHKHLLSSKDLCALGVGGQTNDEFPSAEALRECERQLKQLHINGTVQHLFPIASGQMLDGFLWHQQFSEWNPNFHGVMTGPLVSQIMLKRKYKKRKTVHLWQKRKKTDVMIQQAKSFYNSTGVWLDPLHTIYLLNVLSEISKHPTNKPIIFWVTSPYQGKNMLV</sequence>
<protein>
    <submittedName>
        <fullName evidence="1">Uncharacterized protein</fullName>
    </submittedName>
</protein>
<dbReference type="Proteomes" id="UP000004725">
    <property type="component" value="Unassembled WGS sequence"/>
</dbReference>
<organism evidence="1 2">
    <name type="scientific">Planococcus antarcticus DSM 14505</name>
    <dbReference type="NCBI Taxonomy" id="1185653"/>
    <lineage>
        <taxon>Bacteria</taxon>
        <taxon>Bacillati</taxon>
        <taxon>Bacillota</taxon>
        <taxon>Bacilli</taxon>
        <taxon>Bacillales</taxon>
        <taxon>Caryophanaceae</taxon>
        <taxon>Planococcus</taxon>
    </lineage>
</organism>
<dbReference type="RefSeq" id="WP_006830804.1">
    <property type="nucleotide sequence ID" value="NZ_AJYB01000049.1"/>
</dbReference>
<dbReference type="InterPro" id="IPR036052">
    <property type="entry name" value="TrpB-like_PALP_sf"/>
</dbReference>
<evidence type="ECO:0000313" key="2">
    <source>
        <dbReference type="Proteomes" id="UP000004725"/>
    </source>
</evidence>
<reference evidence="1 2" key="1">
    <citation type="journal article" date="2012" name="J. Bacteriol.">
        <title>Genome Sequence of the Antarctic Psychrophile Bacterium Planococcus antarcticus DSM 14505.</title>
        <authorList>
            <person name="Margolles A."/>
            <person name="Gueimonde M."/>
            <person name="Sanchez B."/>
        </authorList>
    </citation>
    <scope>NUCLEOTIDE SEQUENCE [LARGE SCALE GENOMIC DNA]</scope>
    <source>
        <strain evidence="1 2">DSM 14505</strain>
    </source>
</reference>
<dbReference type="SUPFAM" id="SSF53686">
    <property type="entry name" value="Tryptophan synthase beta subunit-like PLP-dependent enzymes"/>
    <property type="match status" value="1"/>
</dbReference>
<gene>
    <name evidence="1" type="ORF">A1A1_14234</name>
</gene>
<proteinExistence type="predicted"/>
<dbReference type="EMBL" id="AJYB01000049">
    <property type="protein sequence ID" value="EIM05840.1"/>
    <property type="molecule type" value="Genomic_DNA"/>
</dbReference>
<comment type="caution">
    <text evidence="1">The sequence shown here is derived from an EMBL/GenBank/DDBJ whole genome shotgun (WGS) entry which is preliminary data.</text>
</comment>
<evidence type="ECO:0000313" key="1">
    <source>
        <dbReference type="EMBL" id="EIM05840.1"/>
    </source>
</evidence>
<name>A0AA87IJ20_9BACL</name>
<accession>A0AA87IJ20</accession>
<dbReference type="AlphaFoldDB" id="A0AA87IJ20"/>